<dbReference type="SUPFAM" id="SSF56281">
    <property type="entry name" value="Metallo-hydrolase/oxidoreductase"/>
    <property type="match status" value="1"/>
</dbReference>
<dbReference type="Pfam" id="PF00753">
    <property type="entry name" value="Lactamase_B"/>
    <property type="match status" value="1"/>
</dbReference>
<dbReference type="InterPro" id="IPR001279">
    <property type="entry name" value="Metallo-B-lactamas"/>
</dbReference>
<evidence type="ECO:0000259" key="1">
    <source>
        <dbReference type="Pfam" id="PF00753"/>
    </source>
</evidence>
<sequence length="207" mass="22930">MTISFAGDSPVIQSGYDPAFLAPDEIPEHSLCAILGIPTPSYKPWLRPDQSPLLSEDNIPLGMTLLHAPGHTPDELALWDADEGMLYVGDTLYEQAHIIFTKEGSIVLWFKTVDKLIRLVAESGKGDAVRINCGHVTAERPAMDVLRTTKAFMLDVVEGREEVKMRMHKRGEEYVEYVQDGGRYSLICPERLVKEARGAMGCDTPAT</sequence>
<dbReference type="InterPro" id="IPR036866">
    <property type="entry name" value="RibonucZ/Hydroxyglut_hydro"/>
</dbReference>
<organism evidence="2 3">
    <name type="scientific">Trametes cubensis</name>
    <dbReference type="NCBI Taxonomy" id="1111947"/>
    <lineage>
        <taxon>Eukaryota</taxon>
        <taxon>Fungi</taxon>
        <taxon>Dikarya</taxon>
        <taxon>Basidiomycota</taxon>
        <taxon>Agaricomycotina</taxon>
        <taxon>Agaricomycetes</taxon>
        <taxon>Polyporales</taxon>
        <taxon>Polyporaceae</taxon>
        <taxon>Trametes</taxon>
    </lineage>
</organism>
<protein>
    <recommendedName>
        <fullName evidence="1">Metallo-beta-lactamase domain-containing protein</fullName>
    </recommendedName>
</protein>
<accession>A0AAD7TLW4</accession>
<comment type="caution">
    <text evidence="2">The sequence shown here is derived from an EMBL/GenBank/DDBJ whole genome shotgun (WGS) entry which is preliminary data.</text>
</comment>
<evidence type="ECO:0000313" key="3">
    <source>
        <dbReference type="Proteomes" id="UP001215151"/>
    </source>
</evidence>
<dbReference type="EMBL" id="JAPEVG010000318">
    <property type="protein sequence ID" value="KAJ8468845.1"/>
    <property type="molecule type" value="Genomic_DNA"/>
</dbReference>
<proteinExistence type="predicted"/>
<dbReference type="AlphaFoldDB" id="A0AAD7TLW4"/>
<evidence type="ECO:0000313" key="2">
    <source>
        <dbReference type="EMBL" id="KAJ8468845.1"/>
    </source>
</evidence>
<dbReference type="Proteomes" id="UP001215151">
    <property type="component" value="Unassembled WGS sequence"/>
</dbReference>
<keyword evidence="3" id="KW-1185">Reference proteome</keyword>
<reference evidence="2" key="1">
    <citation type="submission" date="2022-11" db="EMBL/GenBank/DDBJ databases">
        <title>Genome Sequence of Cubamyces cubensis.</title>
        <authorList>
            <person name="Buettner E."/>
        </authorList>
    </citation>
    <scope>NUCLEOTIDE SEQUENCE</scope>
    <source>
        <strain evidence="2">MPL-01</strain>
    </source>
</reference>
<gene>
    <name evidence="2" type="ORF">ONZ51_g9386</name>
</gene>
<feature type="domain" description="Metallo-beta-lactamase" evidence="1">
    <location>
        <begin position="48"/>
        <end position="119"/>
    </location>
</feature>
<name>A0AAD7TLW4_9APHY</name>
<dbReference type="Gene3D" id="3.60.15.10">
    <property type="entry name" value="Ribonuclease Z/Hydroxyacylglutathione hydrolase-like"/>
    <property type="match status" value="1"/>
</dbReference>